<evidence type="ECO:0000259" key="3">
    <source>
        <dbReference type="Pfam" id="PF12937"/>
    </source>
</evidence>
<comment type="caution">
    <text evidence="4">The sequence shown here is derived from an EMBL/GenBank/DDBJ whole genome shotgun (WGS) entry which is preliminary data.</text>
</comment>
<feature type="domain" description="F-box" evidence="3">
    <location>
        <begin position="131"/>
        <end position="177"/>
    </location>
</feature>
<dbReference type="Proteomes" id="UP001152622">
    <property type="component" value="Chromosome 23"/>
</dbReference>
<dbReference type="Gene3D" id="1.20.1280.50">
    <property type="match status" value="1"/>
</dbReference>
<evidence type="ECO:0000313" key="5">
    <source>
        <dbReference type="Proteomes" id="UP001152622"/>
    </source>
</evidence>
<dbReference type="OrthoDB" id="3134645at2759"/>
<dbReference type="SUPFAM" id="SSF52047">
    <property type="entry name" value="RNI-like"/>
    <property type="match status" value="1"/>
</dbReference>
<dbReference type="PANTHER" id="PTHR16134:SF28">
    <property type="entry name" value="F-BOX_LRR-REPEAT PROTEIN 6"/>
    <property type="match status" value="1"/>
</dbReference>
<keyword evidence="5" id="KW-1185">Reference proteome</keyword>
<dbReference type="FunFam" id="3.80.10.10:FF:000487">
    <property type="entry name" value="F-box and leucine-rich repeat protein 6"/>
    <property type="match status" value="1"/>
</dbReference>
<dbReference type="SMART" id="SM00367">
    <property type="entry name" value="LRR_CC"/>
    <property type="match status" value="5"/>
</dbReference>
<dbReference type="Pfam" id="PF12937">
    <property type="entry name" value="F-box-like"/>
    <property type="match status" value="1"/>
</dbReference>
<evidence type="ECO:0000256" key="2">
    <source>
        <dbReference type="SAM" id="MobiDB-lite"/>
    </source>
</evidence>
<dbReference type="Gene3D" id="3.80.10.10">
    <property type="entry name" value="Ribonuclease Inhibitor"/>
    <property type="match status" value="1"/>
</dbReference>
<dbReference type="InterPro" id="IPR036047">
    <property type="entry name" value="F-box-like_dom_sf"/>
</dbReference>
<feature type="region of interest" description="Disordered" evidence="2">
    <location>
        <begin position="24"/>
        <end position="60"/>
    </location>
</feature>
<dbReference type="InterPro" id="IPR047922">
    <property type="entry name" value="FBXL6_F-box"/>
</dbReference>
<feature type="compositionally biased region" description="Basic and acidic residues" evidence="2">
    <location>
        <begin position="32"/>
        <end position="49"/>
    </location>
</feature>
<dbReference type="PANTHER" id="PTHR16134">
    <property type="entry name" value="F-BOX/TPR REPEAT PROTEIN POF3"/>
    <property type="match status" value="1"/>
</dbReference>
<dbReference type="EMBL" id="JAINUF010000023">
    <property type="protein sequence ID" value="KAJ8333534.1"/>
    <property type="molecule type" value="Genomic_DNA"/>
</dbReference>
<organism evidence="4 5">
    <name type="scientific">Synaphobranchus kaupii</name>
    <name type="common">Kaup's arrowtooth eel</name>
    <dbReference type="NCBI Taxonomy" id="118154"/>
    <lineage>
        <taxon>Eukaryota</taxon>
        <taxon>Metazoa</taxon>
        <taxon>Chordata</taxon>
        <taxon>Craniata</taxon>
        <taxon>Vertebrata</taxon>
        <taxon>Euteleostomi</taxon>
        <taxon>Actinopterygii</taxon>
        <taxon>Neopterygii</taxon>
        <taxon>Teleostei</taxon>
        <taxon>Anguilliformes</taxon>
        <taxon>Synaphobranchidae</taxon>
        <taxon>Synaphobranchus</taxon>
    </lineage>
</organism>
<dbReference type="SUPFAM" id="SSF81383">
    <property type="entry name" value="F-box domain"/>
    <property type="match status" value="1"/>
</dbReference>
<dbReference type="GO" id="GO:0019005">
    <property type="term" value="C:SCF ubiquitin ligase complex"/>
    <property type="evidence" value="ECO:0007669"/>
    <property type="project" value="InterPro"/>
</dbReference>
<keyword evidence="1" id="KW-0833">Ubl conjugation pathway</keyword>
<name>A0A9Q1E7B4_SYNKA</name>
<dbReference type="AlphaFoldDB" id="A0A9Q1E7B4"/>
<proteinExistence type="predicted"/>
<protein>
    <recommendedName>
        <fullName evidence="3">F-box domain-containing protein</fullName>
    </recommendedName>
</protein>
<accession>A0A9Q1E7B4</accession>
<gene>
    <name evidence="4" type="ORF">SKAU_G00415420</name>
</gene>
<dbReference type="FunFam" id="1.20.1280.50:FF:000035">
    <property type="entry name" value="F-box/LRR-repeat protein 6 isoform X2"/>
    <property type="match status" value="1"/>
</dbReference>
<dbReference type="InterPro" id="IPR001810">
    <property type="entry name" value="F-box_dom"/>
</dbReference>
<dbReference type="InterPro" id="IPR006553">
    <property type="entry name" value="Leu-rich_rpt_Cys-con_subtyp"/>
</dbReference>
<dbReference type="GO" id="GO:0031146">
    <property type="term" value="P:SCF-dependent proteasomal ubiquitin-dependent protein catabolic process"/>
    <property type="evidence" value="ECO:0007669"/>
    <property type="project" value="TreeGrafter"/>
</dbReference>
<evidence type="ECO:0000256" key="1">
    <source>
        <dbReference type="ARBA" id="ARBA00022786"/>
    </source>
</evidence>
<sequence length="550" mass="61890">MEMGEEILPNMDCISSSFLAGVGSSEACPHMTSERGDRKREKEKNCKNDKRNKRKKVNRTPNLGYTIQQGEDMLLIISNDLKRRAWKRKKTIEGRAKLPNARVKRKTSTVITQNVEVEAAAVHSHDRWGQNLPMEVLVNIFQLVVKKEGPIPFLCRVARVCHLWNGAASHPVLWCSVAIGFCWTEPGKTQSPKMQVKVQDTISWLAQNRFSQLREFHLCHWKKHVDYVVQVVSEHCHLLSALMLSHCSGLTEKAFQSLGRNCPSLESIDIQYSEVQTEGLVSFLKMHGSQIRKILFTYGAKSDRLLTVLAGGCCPELKLLEINTKLDSGYCQLPICIQALQSGCPKLQVFRMLNVTAMPKTARRGPCSASGFPYLEELCIASSSVSFIMDHDLNTLLHGSPRLRVLDLRGCARITTTALSTLPCQELECLYWGLYSCSNSMISSKKGIHLLTKKWIHTLQELDISSQPFSEQDLEVAMGDLAHSTGADRLCSLNLSGTKITSNTLRSIINHCSELNYLNLSSCRYLPRGLKRVYRSQEDIQQLLDKLPLT</sequence>
<dbReference type="CDD" id="cd22119">
    <property type="entry name" value="F-box_FBXL6"/>
    <property type="match status" value="1"/>
</dbReference>
<reference evidence="4" key="1">
    <citation type="journal article" date="2023" name="Science">
        <title>Genome structures resolve the early diversification of teleost fishes.</title>
        <authorList>
            <person name="Parey E."/>
            <person name="Louis A."/>
            <person name="Montfort J."/>
            <person name="Bouchez O."/>
            <person name="Roques C."/>
            <person name="Iampietro C."/>
            <person name="Lluch J."/>
            <person name="Castinel A."/>
            <person name="Donnadieu C."/>
            <person name="Desvignes T."/>
            <person name="Floi Bucao C."/>
            <person name="Jouanno E."/>
            <person name="Wen M."/>
            <person name="Mejri S."/>
            <person name="Dirks R."/>
            <person name="Jansen H."/>
            <person name="Henkel C."/>
            <person name="Chen W.J."/>
            <person name="Zahm M."/>
            <person name="Cabau C."/>
            <person name="Klopp C."/>
            <person name="Thompson A.W."/>
            <person name="Robinson-Rechavi M."/>
            <person name="Braasch I."/>
            <person name="Lecointre G."/>
            <person name="Bobe J."/>
            <person name="Postlethwait J.H."/>
            <person name="Berthelot C."/>
            <person name="Roest Crollius H."/>
            <person name="Guiguen Y."/>
        </authorList>
    </citation>
    <scope>NUCLEOTIDE SEQUENCE</scope>
    <source>
        <strain evidence="4">WJC10195</strain>
    </source>
</reference>
<evidence type="ECO:0000313" key="4">
    <source>
        <dbReference type="EMBL" id="KAJ8333534.1"/>
    </source>
</evidence>
<dbReference type="InterPro" id="IPR032675">
    <property type="entry name" value="LRR_dom_sf"/>
</dbReference>